<feature type="signal peptide" evidence="1">
    <location>
        <begin position="1"/>
        <end position="18"/>
    </location>
</feature>
<dbReference type="PANTHER" id="PTHR33657">
    <property type="entry name" value="DOMAIN PROTEIN, PUTATIVE (AFU_ORTHOLOGUE AFUA_5G00600)-RELATED"/>
    <property type="match status" value="1"/>
</dbReference>
<keyword evidence="1" id="KW-0732">Signal</keyword>
<organism evidence="2 3">
    <name type="scientific">Immersiella caudata</name>
    <dbReference type="NCBI Taxonomy" id="314043"/>
    <lineage>
        <taxon>Eukaryota</taxon>
        <taxon>Fungi</taxon>
        <taxon>Dikarya</taxon>
        <taxon>Ascomycota</taxon>
        <taxon>Pezizomycotina</taxon>
        <taxon>Sordariomycetes</taxon>
        <taxon>Sordariomycetidae</taxon>
        <taxon>Sordariales</taxon>
        <taxon>Lasiosphaeriaceae</taxon>
        <taxon>Immersiella</taxon>
    </lineage>
</organism>
<keyword evidence="3" id="KW-1185">Reference proteome</keyword>
<dbReference type="Pfam" id="PF05630">
    <property type="entry name" value="NPP1"/>
    <property type="match status" value="1"/>
</dbReference>
<dbReference type="InterPro" id="IPR008701">
    <property type="entry name" value="NPP1"/>
</dbReference>
<name>A0AA39WDD0_9PEZI</name>
<dbReference type="AlphaFoldDB" id="A0AA39WDD0"/>
<gene>
    <name evidence="2" type="ORF">B0T14DRAFT_498840</name>
</gene>
<evidence type="ECO:0000313" key="3">
    <source>
        <dbReference type="Proteomes" id="UP001175000"/>
    </source>
</evidence>
<dbReference type="EMBL" id="JAULSU010000006">
    <property type="protein sequence ID" value="KAK0613317.1"/>
    <property type="molecule type" value="Genomic_DNA"/>
</dbReference>
<dbReference type="PANTHER" id="PTHR33657:SF6">
    <property type="entry name" value="SECRETED PROTEIN"/>
    <property type="match status" value="1"/>
</dbReference>
<proteinExistence type="predicted"/>
<accession>A0AA39WDD0</accession>
<feature type="chain" id="PRO_5041416075" evidence="1">
    <location>
        <begin position="19"/>
        <end position="276"/>
    </location>
</feature>
<evidence type="ECO:0000313" key="2">
    <source>
        <dbReference type="EMBL" id="KAK0613317.1"/>
    </source>
</evidence>
<comment type="caution">
    <text evidence="2">The sequence shown here is derived from an EMBL/GenBank/DDBJ whole genome shotgun (WGS) entry which is preliminary data.</text>
</comment>
<evidence type="ECO:0000256" key="1">
    <source>
        <dbReference type="SAM" id="SignalP"/>
    </source>
</evidence>
<reference evidence="2" key="1">
    <citation type="submission" date="2023-06" db="EMBL/GenBank/DDBJ databases">
        <title>Genome-scale phylogeny and comparative genomics of the fungal order Sordariales.</title>
        <authorList>
            <consortium name="Lawrence Berkeley National Laboratory"/>
            <person name="Hensen N."/>
            <person name="Bonometti L."/>
            <person name="Westerberg I."/>
            <person name="Brannstrom I.O."/>
            <person name="Guillou S."/>
            <person name="Cros-Aarteil S."/>
            <person name="Calhoun S."/>
            <person name="Haridas S."/>
            <person name="Kuo A."/>
            <person name="Mondo S."/>
            <person name="Pangilinan J."/>
            <person name="Riley R."/>
            <person name="Labutti K."/>
            <person name="Andreopoulos B."/>
            <person name="Lipzen A."/>
            <person name="Chen C."/>
            <person name="Yanf M."/>
            <person name="Daum C."/>
            <person name="Ng V."/>
            <person name="Clum A."/>
            <person name="Steindorff A."/>
            <person name="Ohm R."/>
            <person name="Martin F."/>
            <person name="Silar P."/>
            <person name="Natvig D."/>
            <person name="Lalanne C."/>
            <person name="Gautier V."/>
            <person name="Ament-Velasquez S.L."/>
            <person name="Kruys A."/>
            <person name="Hutchinson M.I."/>
            <person name="Powell A.J."/>
            <person name="Barry K."/>
            <person name="Miller A.N."/>
            <person name="Grigoriev I.V."/>
            <person name="Debuchy R."/>
            <person name="Gladieux P."/>
            <person name="Thoren M.H."/>
            <person name="Johannesson H."/>
        </authorList>
    </citation>
    <scope>NUCLEOTIDE SEQUENCE</scope>
    <source>
        <strain evidence="2">CBS 606.72</strain>
    </source>
</reference>
<dbReference type="Proteomes" id="UP001175000">
    <property type="component" value="Unassembled WGS sequence"/>
</dbReference>
<protein>
    <submittedName>
        <fullName evidence="2">Necrosis inducing protein-domain-containing protein</fullName>
    </submittedName>
</protein>
<sequence>MALRALAALGVVASLASGNPLQLQPRELLTPLGPKSTAEQLKWSPALDYDTDSCYNVAAINSAGTINAGQSPSKGDSEILKYCRKEERLAKTNVYVRSRCSNGWCAHVYDYYFEADRSGVAGGAGSHRHDWEHIVVWVQDNQARYIQVSQHSRMDTRKVGEGPYIGWEQGTHVKVVYHRDGLRTHAFRFASKGDEPPENHWKSWRWGAGAGLLNWDEIPGNLREKLSKADFGSASMVVKNDPNGDNWNFRWWINWARDYCDNVGCYKIAPEYQPGI</sequence>